<keyword evidence="3" id="KW-1003">Cell membrane</keyword>
<feature type="transmembrane region" description="Helical" evidence="7">
    <location>
        <begin position="20"/>
        <end position="38"/>
    </location>
</feature>
<dbReference type="PANTHER" id="PTHR34582">
    <property type="entry name" value="UPF0702 TRANSMEMBRANE PROTEIN YCAP"/>
    <property type="match status" value="1"/>
</dbReference>
<feature type="transmembrane region" description="Helical" evidence="7">
    <location>
        <begin position="50"/>
        <end position="66"/>
    </location>
</feature>
<evidence type="ECO:0000256" key="7">
    <source>
        <dbReference type="SAM" id="Phobius"/>
    </source>
</evidence>
<evidence type="ECO:0000259" key="8">
    <source>
        <dbReference type="Pfam" id="PF04239"/>
    </source>
</evidence>
<proteinExistence type="inferred from homology"/>
<gene>
    <name evidence="9" type="ORF">ACFFMS_22375</name>
</gene>
<dbReference type="Proteomes" id="UP001589609">
    <property type="component" value="Unassembled WGS sequence"/>
</dbReference>
<keyword evidence="10" id="KW-1185">Reference proteome</keyword>
<comment type="subcellular location">
    <subcellularLocation>
        <location evidence="1">Cell membrane</location>
        <topology evidence="1">Multi-pass membrane protein</topology>
    </subcellularLocation>
</comment>
<evidence type="ECO:0000256" key="3">
    <source>
        <dbReference type="ARBA" id="ARBA00022475"/>
    </source>
</evidence>
<dbReference type="InterPro" id="IPR007353">
    <property type="entry name" value="DUF421"/>
</dbReference>
<keyword evidence="4 7" id="KW-0812">Transmembrane</keyword>
<evidence type="ECO:0000313" key="9">
    <source>
        <dbReference type="EMBL" id="MFB9761015.1"/>
    </source>
</evidence>
<keyword evidence="5 7" id="KW-1133">Transmembrane helix</keyword>
<evidence type="ECO:0000256" key="1">
    <source>
        <dbReference type="ARBA" id="ARBA00004651"/>
    </source>
</evidence>
<dbReference type="InterPro" id="IPR023090">
    <property type="entry name" value="UPF0702_alpha/beta_dom_sf"/>
</dbReference>
<organism evidence="9 10">
    <name type="scientific">Ectobacillus funiculus</name>
    <dbReference type="NCBI Taxonomy" id="137993"/>
    <lineage>
        <taxon>Bacteria</taxon>
        <taxon>Bacillati</taxon>
        <taxon>Bacillota</taxon>
        <taxon>Bacilli</taxon>
        <taxon>Bacillales</taxon>
        <taxon>Bacillaceae</taxon>
        <taxon>Ectobacillus</taxon>
    </lineage>
</organism>
<feature type="transmembrane region" description="Helical" evidence="7">
    <location>
        <begin position="72"/>
        <end position="92"/>
    </location>
</feature>
<dbReference type="Gene3D" id="3.30.240.20">
    <property type="entry name" value="bsu07140 like domains"/>
    <property type="match status" value="2"/>
</dbReference>
<evidence type="ECO:0000256" key="6">
    <source>
        <dbReference type="ARBA" id="ARBA00023136"/>
    </source>
</evidence>
<feature type="domain" description="YetF C-terminal" evidence="8">
    <location>
        <begin position="95"/>
        <end position="226"/>
    </location>
</feature>
<keyword evidence="6 7" id="KW-0472">Membrane</keyword>
<sequence length="238" mass="27171">MEHDWNVLLMGGRELPLWGFAIRATILYWMMIFVTRLMGKRQIGILTGHNYLVAAGIVAISASRMTNPKHGLIEALVILLFYAGINILQSYLDIKFPKFIGRKPIVLIENGQIIKQNLFRALISIDELMSQLRIQGAHKLSQISYATLESNGKVSVTKKFEYQPIQRKTLKLPEQDLNLFLPHFLIYDGVVYHENLKKLGLDTDWLNNKLLEKGISNIRNVFLAMLEDEGTLYVSVGE</sequence>
<protein>
    <submittedName>
        <fullName evidence="9">YetF domain-containing protein</fullName>
    </submittedName>
</protein>
<evidence type="ECO:0000256" key="5">
    <source>
        <dbReference type="ARBA" id="ARBA00022989"/>
    </source>
</evidence>
<dbReference type="Pfam" id="PF04239">
    <property type="entry name" value="DUF421"/>
    <property type="match status" value="1"/>
</dbReference>
<reference evidence="9 10" key="1">
    <citation type="submission" date="2024-09" db="EMBL/GenBank/DDBJ databases">
        <authorList>
            <person name="Sun Q."/>
            <person name="Mori K."/>
        </authorList>
    </citation>
    <scope>NUCLEOTIDE SEQUENCE [LARGE SCALE GENOMIC DNA]</scope>
    <source>
        <strain evidence="9 10">JCM 11201</strain>
    </source>
</reference>
<dbReference type="PANTHER" id="PTHR34582:SF6">
    <property type="entry name" value="UPF0702 TRANSMEMBRANE PROTEIN YCAP"/>
    <property type="match status" value="1"/>
</dbReference>
<dbReference type="EMBL" id="JBHMAF010000185">
    <property type="protein sequence ID" value="MFB9761015.1"/>
    <property type="molecule type" value="Genomic_DNA"/>
</dbReference>
<comment type="caution">
    <text evidence="9">The sequence shown here is derived from an EMBL/GenBank/DDBJ whole genome shotgun (WGS) entry which is preliminary data.</text>
</comment>
<evidence type="ECO:0000313" key="10">
    <source>
        <dbReference type="Proteomes" id="UP001589609"/>
    </source>
</evidence>
<comment type="similarity">
    <text evidence="2">Belongs to the UPF0702 family.</text>
</comment>
<name>A0ABV5WKZ0_9BACI</name>
<evidence type="ECO:0000256" key="4">
    <source>
        <dbReference type="ARBA" id="ARBA00022692"/>
    </source>
</evidence>
<dbReference type="RefSeq" id="WP_379951274.1">
    <property type="nucleotide sequence ID" value="NZ_JBHMAF010000185.1"/>
</dbReference>
<accession>A0ABV5WKZ0</accession>
<evidence type="ECO:0000256" key="2">
    <source>
        <dbReference type="ARBA" id="ARBA00006448"/>
    </source>
</evidence>